<geneLocation type="plasmid" evidence="2 3">
    <name>pACIX904</name>
</geneLocation>
<keyword evidence="2" id="KW-0614">Plasmid</keyword>
<dbReference type="PaxDb" id="1198114-AciX9_4500"/>
<sequence>MRKFWLVFAVVVCIMTGMAISYLTVPKENGQLESFDAIIVIGCPTADDGTLSPMQKARVLEGVKEFSAGKAKHLIFSGGASNNHSIESQVMAQAAAEMGVPNEAVFLDQEANNTLGNIFFSHLIMTGKGWNSAEVISSQNHLPRLGVILALYNFSWQTHAAPWPPNINPLIKFLYYGREVAATTVVRWFGFRSNDLVPF</sequence>
<dbReference type="Proteomes" id="UP000000343">
    <property type="component" value="Plasmid pACIX904"/>
</dbReference>
<dbReference type="InterPro" id="IPR003848">
    <property type="entry name" value="DUF218"/>
</dbReference>
<keyword evidence="3" id="KW-1185">Reference proteome</keyword>
<dbReference type="AlphaFoldDB" id="E8X7L0"/>
<dbReference type="EMBL" id="CP002484">
    <property type="protein sequence ID" value="ADW71444.1"/>
    <property type="molecule type" value="Genomic_DNA"/>
</dbReference>
<dbReference type="HOGENOM" id="CLU_051474_4_1_0"/>
<dbReference type="InterPro" id="IPR014729">
    <property type="entry name" value="Rossmann-like_a/b/a_fold"/>
</dbReference>
<dbReference type="PANTHER" id="PTHR30336:SF4">
    <property type="entry name" value="ENVELOPE BIOGENESIS FACTOR ELYC"/>
    <property type="match status" value="1"/>
</dbReference>
<dbReference type="KEGG" id="acm:AciX9_4500"/>
<protein>
    <recommendedName>
        <fullName evidence="1">DUF218 domain-containing protein</fullName>
    </recommendedName>
</protein>
<dbReference type="eggNOG" id="COG1434">
    <property type="taxonomic scope" value="Bacteria"/>
</dbReference>
<feature type="domain" description="DUF218" evidence="1">
    <location>
        <begin position="36"/>
        <end position="172"/>
    </location>
</feature>
<dbReference type="GO" id="GO:0005886">
    <property type="term" value="C:plasma membrane"/>
    <property type="evidence" value="ECO:0007669"/>
    <property type="project" value="TreeGrafter"/>
</dbReference>
<organism evidence="3">
    <name type="scientific">Granulicella tundricola (strain ATCC BAA-1859 / DSM 23138 / MP5ACTX9)</name>
    <dbReference type="NCBI Taxonomy" id="1198114"/>
    <lineage>
        <taxon>Bacteria</taxon>
        <taxon>Pseudomonadati</taxon>
        <taxon>Acidobacteriota</taxon>
        <taxon>Terriglobia</taxon>
        <taxon>Terriglobales</taxon>
        <taxon>Acidobacteriaceae</taxon>
        <taxon>Granulicella</taxon>
    </lineage>
</organism>
<reference evidence="3" key="1">
    <citation type="submission" date="2011-01" db="EMBL/GenBank/DDBJ databases">
        <title>Complete sequence of plasmid4 of Acidobacterium sp. MP5ACTX9.</title>
        <authorList>
            <consortium name="US DOE Joint Genome Institute"/>
            <person name="Lucas S."/>
            <person name="Copeland A."/>
            <person name="Lapidus A."/>
            <person name="Cheng J.-F."/>
            <person name="Goodwin L."/>
            <person name="Pitluck S."/>
            <person name="Teshima H."/>
            <person name="Detter J.C."/>
            <person name="Han C."/>
            <person name="Tapia R."/>
            <person name="Land M."/>
            <person name="Hauser L."/>
            <person name="Kyrpides N."/>
            <person name="Ivanova N."/>
            <person name="Ovchinnikova G."/>
            <person name="Pagani I."/>
            <person name="Rawat S.R."/>
            <person name="Mannisto M."/>
            <person name="Haggblom M.M."/>
            <person name="Woyke T."/>
        </authorList>
    </citation>
    <scope>NUCLEOTIDE SEQUENCE [LARGE SCALE GENOMIC DNA]</scope>
    <source>
        <strain evidence="3">MP5ACTX9</strain>
        <plasmid evidence="3">Plasmid pACIX904</plasmid>
    </source>
</reference>
<accession>E8X7L0</accession>
<dbReference type="Pfam" id="PF02698">
    <property type="entry name" value="DUF218"/>
    <property type="match status" value="1"/>
</dbReference>
<gene>
    <name evidence="2" type="ordered locus">AciX9_4500</name>
</gene>
<dbReference type="GO" id="GO:0000270">
    <property type="term" value="P:peptidoglycan metabolic process"/>
    <property type="evidence" value="ECO:0007669"/>
    <property type="project" value="TreeGrafter"/>
</dbReference>
<dbReference type="GO" id="GO:0043164">
    <property type="term" value="P:Gram-negative-bacterium-type cell wall biogenesis"/>
    <property type="evidence" value="ECO:0007669"/>
    <property type="project" value="TreeGrafter"/>
</dbReference>
<evidence type="ECO:0000313" key="3">
    <source>
        <dbReference type="Proteomes" id="UP000000343"/>
    </source>
</evidence>
<dbReference type="InterPro" id="IPR051599">
    <property type="entry name" value="Cell_Envelope_Assoc"/>
</dbReference>
<dbReference type="OrthoDB" id="9782395at2"/>
<dbReference type="CDD" id="cd06259">
    <property type="entry name" value="YdcF-like"/>
    <property type="match status" value="1"/>
</dbReference>
<proteinExistence type="predicted"/>
<dbReference type="RefSeq" id="WP_013573163.1">
    <property type="nucleotide sequence ID" value="NC_015059.1"/>
</dbReference>
<evidence type="ECO:0000259" key="1">
    <source>
        <dbReference type="Pfam" id="PF02698"/>
    </source>
</evidence>
<dbReference type="PANTHER" id="PTHR30336">
    <property type="entry name" value="INNER MEMBRANE PROTEIN, PROBABLE PERMEASE"/>
    <property type="match status" value="1"/>
</dbReference>
<evidence type="ECO:0000313" key="2">
    <source>
        <dbReference type="EMBL" id="ADW71444.1"/>
    </source>
</evidence>
<dbReference type="Gene3D" id="3.40.50.620">
    <property type="entry name" value="HUPs"/>
    <property type="match status" value="1"/>
</dbReference>
<name>E8X7L0_GRATM</name>